<dbReference type="Pfam" id="PF03473">
    <property type="entry name" value="MOSC"/>
    <property type="match status" value="1"/>
</dbReference>
<feature type="domain" description="MOSC" evidence="1">
    <location>
        <begin position="28"/>
        <end position="167"/>
    </location>
</feature>
<keyword evidence="3" id="KW-1185">Reference proteome</keyword>
<organism evidence="2 3">
    <name type="scientific">Actinosynnema pretiosum</name>
    <dbReference type="NCBI Taxonomy" id="42197"/>
    <lineage>
        <taxon>Bacteria</taxon>
        <taxon>Bacillati</taxon>
        <taxon>Actinomycetota</taxon>
        <taxon>Actinomycetes</taxon>
        <taxon>Pseudonocardiales</taxon>
        <taxon>Pseudonocardiaceae</taxon>
        <taxon>Actinosynnema</taxon>
    </lineage>
</organism>
<dbReference type="GO" id="GO:0003824">
    <property type="term" value="F:catalytic activity"/>
    <property type="evidence" value="ECO:0007669"/>
    <property type="project" value="InterPro"/>
</dbReference>
<dbReference type="InterPro" id="IPR005302">
    <property type="entry name" value="MoCF_Sase_C"/>
</dbReference>
<reference evidence="2" key="1">
    <citation type="submission" date="2017-09" db="EMBL/GenBank/DDBJ databases">
        <title>Complete Genome Sequence of ansamitocin-producing Bacterium Actinosynnema pretiosum X47.</title>
        <authorList>
            <person name="Cao G."/>
            <person name="Zong G."/>
            <person name="Zhong C."/>
            <person name="Fu J."/>
        </authorList>
    </citation>
    <scope>NUCLEOTIDE SEQUENCE [LARGE SCALE GENOMIC DNA]</scope>
    <source>
        <strain evidence="2">X47</strain>
    </source>
</reference>
<protein>
    <submittedName>
        <fullName evidence="2">MOSC domain-containing protein</fullName>
    </submittedName>
</protein>
<dbReference type="InterPro" id="IPR052353">
    <property type="entry name" value="Benzoxazolinone_Detox_Enz"/>
</dbReference>
<dbReference type="PANTHER" id="PTHR30212:SF2">
    <property type="entry name" value="PROTEIN YIIM"/>
    <property type="match status" value="1"/>
</dbReference>
<dbReference type="RefSeq" id="WP_096496178.1">
    <property type="nucleotide sequence ID" value="NZ_CP023445.1"/>
</dbReference>
<dbReference type="InterPro" id="IPR011037">
    <property type="entry name" value="Pyrv_Knase-like_insert_dom_sf"/>
</dbReference>
<dbReference type="SUPFAM" id="SSF50800">
    <property type="entry name" value="PK beta-barrel domain-like"/>
    <property type="match status" value="1"/>
</dbReference>
<accession>A0A290ZBH1</accession>
<dbReference type="EMBL" id="CP023445">
    <property type="protein sequence ID" value="ATE56380.1"/>
    <property type="molecule type" value="Genomic_DNA"/>
</dbReference>
<dbReference type="PROSITE" id="PS51340">
    <property type="entry name" value="MOSC"/>
    <property type="match status" value="1"/>
</dbReference>
<dbReference type="AlphaFoldDB" id="A0A290ZBH1"/>
<dbReference type="KEGG" id="apre:CNX65_26470"/>
<gene>
    <name evidence="2" type="ORF">CNX65_26470</name>
</gene>
<dbReference type="PANTHER" id="PTHR30212">
    <property type="entry name" value="PROTEIN YIIM"/>
    <property type="match status" value="1"/>
</dbReference>
<dbReference type="Gene3D" id="2.40.33.20">
    <property type="entry name" value="PK beta-barrel domain-like"/>
    <property type="match status" value="1"/>
</dbReference>
<dbReference type="GO" id="GO:0030170">
    <property type="term" value="F:pyridoxal phosphate binding"/>
    <property type="evidence" value="ECO:0007669"/>
    <property type="project" value="InterPro"/>
</dbReference>
<proteinExistence type="predicted"/>
<evidence type="ECO:0000259" key="1">
    <source>
        <dbReference type="PROSITE" id="PS51340"/>
    </source>
</evidence>
<name>A0A290ZBH1_9PSEU</name>
<dbReference type="GO" id="GO:0030151">
    <property type="term" value="F:molybdenum ion binding"/>
    <property type="evidence" value="ECO:0007669"/>
    <property type="project" value="InterPro"/>
</dbReference>
<dbReference type="Proteomes" id="UP000218505">
    <property type="component" value="Chromosome"/>
</dbReference>
<sequence>MSRVLSVNTGVRVPFEGVRIGESAIGKRPVEGAVALEAPGAGMSGVAGDEISDKVNHGGPDQAVYAYAREELAVWEAELGRELPAGLFGENLTTEGVAVSDALVGERWRMGTALLEVTAPRIPCRTFALVLDEPQWVKRFTARALPGAYLRVLEPGSVRAGDGIEVVERPGHAITVAVVFRALQLEPELLPSLVGVAGLSEEVREKVAKRVARAR</sequence>
<evidence type="ECO:0000313" key="2">
    <source>
        <dbReference type="EMBL" id="ATE56380.1"/>
    </source>
</evidence>
<evidence type="ECO:0000313" key="3">
    <source>
        <dbReference type="Proteomes" id="UP000218505"/>
    </source>
</evidence>